<protein>
    <recommendedName>
        <fullName evidence="4">DUF3899 domain-containing protein</fullName>
    </recommendedName>
</protein>
<dbReference type="Proteomes" id="UP000198584">
    <property type="component" value="Unassembled WGS sequence"/>
</dbReference>
<evidence type="ECO:0000313" key="3">
    <source>
        <dbReference type="Proteomes" id="UP000198584"/>
    </source>
</evidence>
<dbReference type="OrthoDB" id="2974207at2"/>
<dbReference type="AlphaFoldDB" id="A0A1H3ZHC2"/>
<feature type="transmembrane region" description="Helical" evidence="1">
    <location>
        <begin position="7"/>
        <end position="27"/>
    </location>
</feature>
<dbReference type="RefSeq" id="WP_093043172.1">
    <property type="nucleotide sequence ID" value="NZ_FNQR01000003.1"/>
</dbReference>
<keyword evidence="3" id="KW-1185">Reference proteome</keyword>
<accession>A0A1H3ZHC2</accession>
<dbReference type="EMBL" id="FNQR01000003">
    <property type="protein sequence ID" value="SEA23055.1"/>
    <property type="molecule type" value="Genomic_DNA"/>
</dbReference>
<sequence length="95" mass="11103">MDNFIPILKWLSQGSILLGGSLSIYWFQFTEEGKRFWNKKINNMKSEEEYKAWTTRKDKLTKVIKHGSILLKSWLLLYSIFLASIAALVFISLTN</sequence>
<keyword evidence="1" id="KW-1133">Transmembrane helix</keyword>
<evidence type="ECO:0000313" key="2">
    <source>
        <dbReference type="EMBL" id="SEA23055.1"/>
    </source>
</evidence>
<dbReference type="STRING" id="571932.SAMN05421743_103244"/>
<evidence type="ECO:0000256" key="1">
    <source>
        <dbReference type="SAM" id="Phobius"/>
    </source>
</evidence>
<proteinExistence type="predicted"/>
<gene>
    <name evidence="2" type="ORF">SAMN05421743_103244</name>
</gene>
<keyword evidence="1" id="KW-0472">Membrane</keyword>
<feature type="transmembrane region" description="Helical" evidence="1">
    <location>
        <begin position="75"/>
        <end position="93"/>
    </location>
</feature>
<name>A0A1H3ZHC2_9BACI</name>
<evidence type="ECO:0008006" key="4">
    <source>
        <dbReference type="Google" id="ProtNLM"/>
    </source>
</evidence>
<keyword evidence="1" id="KW-0812">Transmembrane</keyword>
<reference evidence="2 3" key="1">
    <citation type="submission" date="2016-10" db="EMBL/GenBank/DDBJ databases">
        <authorList>
            <person name="de Groot N.N."/>
        </authorList>
    </citation>
    <scope>NUCLEOTIDE SEQUENCE [LARGE SCALE GENOMIC DNA]</scope>
    <source>
        <strain evidence="2 3">CCM7597</strain>
    </source>
</reference>
<organism evidence="2 3">
    <name type="scientific">Thalassobacillus cyri</name>
    <dbReference type="NCBI Taxonomy" id="571932"/>
    <lineage>
        <taxon>Bacteria</taxon>
        <taxon>Bacillati</taxon>
        <taxon>Bacillota</taxon>
        <taxon>Bacilli</taxon>
        <taxon>Bacillales</taxon>
        <taxon>Bacillaceae</taxon>
        <taxon>Thalassobacillus</taxon>
    </lineage>
</organism>